<feature type="domain" description="Transcription elongation factor GreA/GreB N-terminal" evidence="11">
    <location>
        <begin position="6"/>
        <end position="75"/>
    </location>
</feature>
<comment type="caution">
    <text evidence="12">The sequence shown here is derived from an EMBL/GenBank/DDBJ whole genome shotgun (WGS) entry which is preliminary data.</text>
</comment>
<dbReference type="PROSITE" id="PS00829">
    <property type="entry name" value="GREAB_1"/>
    <property type="match status" value="1"/>
</dbReference>
<evidence type="ECO:0000313" key="13">
    <source>
        <dbReference type="Proteomes" id="UP000196531"/>
    </source>
</evidence>
<dbReference type="InterPro" id="IPR036953">
    <property type="entry name" value="GreA/GreB_C_sf"/>
</dbReference>
<evidence type="ECO:0000256" key="2">
    <source>
        <dbReference type="ARBA" id="ARBA00013729"/>
    </source>
</evidence>
<dbReference type="InterPro" id="IPR036805">
    <property type="entry name" value="Tscrpt_elong_fac_GreA/B_N_sf"/>
</dbReference>
<dbReference type="GO" id="GO:0003677">
    <property type="term" value="F:DNA binding"/>
    <property type="evidence" value="ECO:0007669"/>
    <property type="project" value="UniProtKB-UniRule"/>
</dbReference>
<dbReference type="Gene3D" id="1.10.287.180">
    <property type="entry name" value="Transcription elongation factor, GreA/GreB, N-terminal domain"/>
    <property type="match status" value="1"/>
</dbReference>
<keyword evidence="5 8" id="KW-0804">Transcription</keyword>
<dbReference type="FunFam" id="3.10.50.30:FF:000001">
    <property type="entry name" value="Transcription elongation factor GreA"/>
    <property type="match status" value="1"/>
</dbReference>
<dbReference type="AlphaFoldDB" id="A0A1Y5F1S8"/>
<dbReference type="GO" id="GO:0070063">
    <property type="term" value="F:RNA polymerase binding"/>
    <property type="evidence" value="ECO:0007669"/>
    <property type="project" value="InterPro"/>
</dbReference>
<dbReference type="NCBIfam" id="NF001263">
    <property type="entry name" value="PRK00226.1-4"/>
    <property type="match status" value="1"/>
</dbReference>
<keyword evidence="4 8" id="KW-0238">DNA-binding</keyword>
<sequence length="158" mass="17571">MNNEMPITKEGYEKVQAELDHLIKVEREELKVIISTARDLGDLKENAEYHSAKEKQSVQEGRIMQLQGVIANAVVIDPATINSEKVVFGATVTLLDVEKDDTVTYKIVGETESNSKLGKISYKSPLGKAIIGREEGDTVIVRAPKGDIEYEVESFEYI</sequence>
<keyword evidence="3 8" id="KW-0805">Transcription regulation</keyword>
<reference evidence="13" key="1">
    <citation type="journal article" date="2017" name="Proc. Natl. Acad. Sci. U.S.A.">
        <title>Simulation of Deepwater Horizon oil plume reveals substrate specialization within a complex community of hydrocarbon-degraders.</title>
        <authorList>
            <person name="Hu P."/>
            <person name="Dubinsky E.A."/>
            <person name="Probst A.J."/>
            <person name="Wang J."/>
            <person name="Sieber C.M.K."/>
            <person name="Tom L.M."/>
            <person name="Gardinali P."/>
            <person name="Banfield J.F."/>
            <person name="Atlas R.M."/>
            <person name="Andersen G.L."/>
        </authorList>
    </citation>
    <scope>NUCLEOTIDE SEQUENCE [LARGE SCALE GENOMIC DNA]</scope>
</reference>
<dbReference type="NCBIfam" id="NF001264">
    <property type="entry name" value="PRK00226.1-5"/>
    <property type="match status" value="1"/>
</dbReference>
<dbReference type="EMBL" id="MAAO01000016">
    <property type="protein sequence ID" value="OUR93094.1"/>
    <property type="molecule type" value="Genomic_DNA"/>
</dbReference>
<dbReference type="NCBIfam" id="NF001261">
    <property type="entry name" value="PRK00226.1-2"/>
    <property type="match status" value="1"/>
</dbReference>
<name>A0A1Y5F1S8_9BACT</name>
<dbReference type="InterPro" id="IPR022691">
    <property type="entry name" value="Tscrpt_elong_fac_GreA/B_N"/>
</dbReference>
<dbReference type="PANTHER" id="PTHR30437:SF4">
    <property type="entry name" value="TRANSCRIPTION ELONGATION FACTOR GREA"/>
    <property type="match status" value="1"/>
</dbReference>
<dbReference type="Proteomes" id="UP000196531">
    <property type="component" value="Unassembled WGS sequence"/>
</dbReference>
<dbReference type="FunFam" id="1.10.287.180:FF:000001">
    <property type="entry name" value="Transcription elongation factor GreA"/>
    <property type="match status" value="1"/>
</dbReference>
<evidence type="ECO:0000259" key="11">
    <source>
        <dbReference type="Pfam" id="PF03449"/>
    </source>
</evidence>
<dbReference type="GO" id="GO:0003746">
    <property type="term" value="F:translation elongation factor activity"/>
    <property type="evidence" value="ECO:0007669"/>
    <property type="project" value="UniProtKB-KW"/>
</dbReference>
<organism evidence="12 13">
    <name type="scientific">Halobacteriovorax marinus</name>
    <dbReference type="NCBI Taxonomy" id="97084"/>
    <lineage>
        <taxon>Bacteria</taxon>
        <taxon>Pseudomonadati</taxon>
        <taxon>Bdellovibrionota</taxon>
        <taxon>Bacteriovoracia</taxon>
        <taxon>Bacteriovoracales</taxon>
        <taxon>Halobacteriovoraceae</taxon>
        <taxon>Halobacteriovorax</taxon>
    </lineage>
</organism>
<accession>A0A1Y5F1S8</accession>
<dbReference type="InterPro" id="IPR006359">
    <property type="entry name" value="Tscrpt_elong_fac_GreA"/>
</dbReference>
<gene>
    <name evidence="8" type="primary">greA</name>
    <name evidence="12" type="ORF">A9Q84_21560</name>
</gene>
<comment type="similarity">
    <text evidence="1 8 9">Belongs to the GreA/GreB family.</text>
</comment>
<evidence type="ECO:0000256" key="4">
    <source>
        <dbReference type="ARBA" id="ARBA00023125"/>
    </source>
</evidence>
<evidence type="ECO:0000256" key="8">
    <source>
        <dbReference type="HAMAP-Rule" id="MF_00105"/>
    </source>
</evidence>
<protein>
    <recommendedName>
        <fullName evidence="2 8">Transcription elongation factor GreA</fullName>
    </recommendedName>
    <alternativeName>
        <fullName evidence="7 8">Transcript cleavage factor GreA</fullName>
    </alternativeName>
</protein>
<evidence type="ECO:0000313" key="12">
    <source>
        <dbReference type="EMBL" id="OUR93094.1"/>
    </source>
</evidence>
<dbReference type="SUPFAM" id="SSF54534">
    <property type="entry name" value="FKBP-like"/>
    <property type="match status" value="1"/>
</dbReference>
<keyword evidence="12" id="KW-0251">Elongation factor</keyword>
<dbReference type="PANTHER" id="PTHR30437">
    <property type="entry name" value="TRANSCRIPTION ELONGATION FACTOR GREA"/>
    <property type="match status" value="1"/>
</dbReference>
<dbReference type="HAMAP" id="MF_00105">
    <property type="entry name" value="GreA_GreB"/>
    <property type="match status" value="1"/>
</dbReference>
<dbReference type="GO" id="GO:0032784">
    <property type="term" value="P:regulation of DNA-templated transcription elongation"/>
    <property type="evidence" value="ECO:0007669"/>
    <property type="project" value="UniProtKB-UniRule"/>
</dbReference>
<dbReference type="SUPFAM" id="SSF46557">
    <property type="entry name" value="GreA transcript cleavage protein, N-terminal domain"/>
    <property type="match status" value="1"/>
</dbReference>
<dbReference type="Pfam" id="PF01272">
    <property type="entry name" value="GreA_GreB"/>
    <property type="match status" value="1"/>
</dbReference>
<evidence type="ECO:0000256" key="7">
    <source>
        <dbReference type="ARBA" id="ARBA00030776"/>
    </source>
</evidence>
<dbReference type="InterPro" id="IPR001437">
    <property type="entry name" value="Tscrpt_elong_fac_GreA/B_C"/>
</dbReference>
<dbReference type="Gene3D" id="3.10.50.30">
    <property type="entry name" value="Transcription elongation factor, GreA/GreB, C-terminal domain"/>
    <property type="match status" value="1"/>
</dbReference>
<dbReference type="PROSITE" id="PS00830">
    <property type="entry name" value="GREAB_2"/>
    <property type="match status" value="1"/>
</dbReference>
<evidence type="ECO:0000259" key="10">
    <source>
        <dbReference type="Pfam" id="PF01272"/>
    </source>
</evidence>
<dbReference type="InterPro" id="IPR018151">
    <property type="entry name" value="TF_GreA/GreB_CS"/>
</dbReference>
<keyword evidence="12" id="KW-0648">Protein biosynthesis</keyword>
<dbReference type="PIRSF" id="PIRSF006092">
    <property type="entry name" value="GreA_GreB"/>
    <property type="match status" value="1"/>
</dbReference>
<dbReference type="InterPro" id="IPR028624">
    <property type="entry name" value="Tscrpt_elong_fac_GreA/B"/>
</dbReference>
<evidence type="ECO:0000256" key="3">
    <source>
        <dbReference type="ARBA" id="ARBA00023015"/>
    </source>
</evidence>
<dbReference type="Pfam" id="PF03449">
    <property type="entry name" value="GreA_GreB_N"/>
    <property type="match status" value="1"/>
</dbReference>
<evidence type="ECO:0000256" key="9">
    <source>
        <dbReference type="RuleBase" id="RU000556"/>
    </source>
</evidence>
<dbReference type="GO" id="GO:0006354">
    <property type="term" value="P:DNA-templated transcription elongation"/>
    <property type="evidence" value="ECO:0007669"/>
    <property type="project" value="TreeGrafter"/>
</dbReference>
<feature type="domain" description="Transcription elongation factor GreA/GreB C-terminal" evidence="10">
    <location>
        <begin position="83"/>
        <end position="157"/>
    </location>
</feature>
<dbReference type="InterPro" id="IPR023459">
    <property type="entry name" value="Tscrpt_elong_fac_GreA/B_fam"/>
</dbReference>
<evidence type="ECO:0000256" key="6">
    <source>
        <dbReference type="ARBA" id="ARBA00024916"/>
    </source>
</evidence>
<evidence type="ECO:0000256" key="1">
    <source>
        <dbReference type="ARBA" id="ARBA00008213"/>
    </source>
</evidence>
<comment type="function">
    <text evidence="6 8 9">Necessary for efficient RNA polymerase transcription elongation past template-encoded arresting sites. The arresting sites in DNA have the property of trapping a certain fraction of elongating RNA polymerases that pass through, resulting in locked ternary complexes. Cleavage of the nascent transcript by cleavage factors such as GreA or GreB allows the resumption of elongation from the new 3'terminus. GreA releases sequences of 2 to 3 nucleotides.</text>
</comment>
<proteinExistence type="inferred from homology"/>
<evidence type="ECO:0000256" key="5">
    <source>
        <dbReference type="ARBA" id="ARBA00023163"/>
    </source>
</evidence>
<dbReference type="NCBIfam" id="TIGR01462">
    <property type="entry name" value="greA"/>
    <property type="match status" value="1"/>
</dbReference>